<comment type="caution">
    <text evidence="1">The sequence shown here is derived from an EMBL/GenBank/DDBJ whole genome shotgun (WGS) entry which is preliminary data.</text>
</comment>
<name>A0A812JAU7_9DINO</name>
<organism evidence="1 2">
    <name type="scientific">Symbiodinium natans</name>
    <dbReference type="NCBI Taxonomy" id="878477"/>
    <lineage>
        <taxon>Eukaryota</taxon>
        <taxon>Sar</taxon>
        <taxon>Alveolata</taxon>
        <taxon>Dinophyceae</taxon>
        <taxon>Suessiales</taxon>
        <taxon>Symbiodiniaceae</taxon>
        <taxon>Symbiodinium</taxon>
    </lineage>
</organism>
<dbReference type="Proteomes" id="UP000604046">
    <property type="component" value="Unassembled WGS sequence"/>
</dbReference>
<keyword evidence="2" id="KW-1185">Reference proteome</keyword>
<reference evidence="1" key="1">
    <citation type="submission" date="2021-02" db="EMBL/GenBank/DDBJ databases">
        <authorList>
            <person name="Dougan E. K."/>
            <person name="Rhodes N."/>
            <person name="Thang M."/>
            <person name="Chan C."/>
        </authorList>
    </citation>
    <scope>NUCLEOTIDE SEQUENCE</scope>
</reference>
<evidence type="ECO:0000313" key="1">
    <source>
        <dbReference type="EMBL" id="CAE7197919.1"/>
    </source>
</evidence>
<sequence length="312" mass="34285">MWHYEEIECLLAGPRSVMSIQLLWLSCLVHLPGGSPALRRVVPGFQSQSGIISMAARPPPLDLSDCQHGGLGIDRSCPAGGHTFRIQEDLEQSLPVWSSNVETTGEQLSELLGQLWKTDLDSKVLVFSGTHGSATRNAHCEQSQISHLLEPGFARADSITARGFNRASMEVVVVDLGDIRDASASGPQCTEQDRRNGFARQAIRQFQPDVIVKSWCGSASNAPELDQSICDEIQWLRAAQAPLAEVHNQDVGNPLQLPQDVGNPLQQPQVCLLRGSGKRSGKWQECRHLSHLELWKPTLSHMKLLHSRETGS</sequence>
<gene>
    <name evidence="1" type="ORF">SNAT2548_LOCUS5653</name>
</gene>
<accession>A0A812JAU7</accession>
<proteinExistence type="predicted"/>
<dbReference type="AlphaFoldDB" id="A0A812JAU7"/>
<evidence type="ECO:0000313" key="2">
    <source>
        <dbReference type="Proteomes" id="UP000604046"/>
    </source>
</evidence>
<protein>
    <submittedName>
        <fullName evidence="1">Uncharacterized protein</fullName>
    </submittedName>
</protein>
<dbReference type="EMBL" id="CAJNDS010000364">
    <property type="protein sequence ID" value="CAE7197919.1"/>
    <property type="molecule type" value="Genomic_DNA"/>
</dbReference>